<dbReference type="PIRSF" id="PIRSF005052">
    <property type="entry name" value="P-loopkin"/>
    <property type="match status" value="1"/>
</dbReference>
<evidence type="ECO:0000259" key="5">
    <source>
        <dbReference type="Pfam" id="PF03668"/>
    </source>
</evidence>
<dbReference type="Proteomes" id="UP001169764">
    <property type="component" value="Unassembled WGS sequence"/>
</dbReference>
<dbReference type="PANTHER" id="PTHR30448">
    <property type="entry name" value="RNASE ADAPTER PROTEIN RAPZ"/>
    <property type="match status" value="1"/>
</dbReference>
<name>A0ABT8Y980_9SPHN</name>
<dbReference type="InterPro" id="IPR027417">
    <property type="entry name" value="P-loop_NTPase"/>
</dbReference>
<keyword evidence="8" id="KW-1185">Reference proteome</keyword>
<keyword evidence="2 4" id="KW-0067">ATP-binding</keyword>
<protein>
    <submittedName>
        <fullName evidence="7">RNase adapter RapZ</fullName>
    </submittedName>
</protein>
<proteinExistence type="inferred from homology"/>
<accession>A0ABT8Y980</accession>
<dbReference type="RefSeq" id="WP_303542452.1">
    <property type="nucleotide sequence ID" value="NZ_JAUOTP010000004.1"/>
</dbReference>
<organism evidence="7 8">
    <name type="scientific">Sphingomonas natans</name>
    <dbReference type="NCBI Taxonomy" id="3063330"/>
    <lineage>
        <taxon>Bacteria</taxon>
        <taxon>Pseudomonadati</taxon>
        <taxon>Pseudomonadota</taxon>
        <taxon>Alphaproteobacteria</taxon>
        <taxon>Sphingomonadales</taxon>
        <taxon>Sphingomonadaceae</taxon>
        <taxon>Sphingomonas</taxon>
    </lineage>
</organism>
<feature type="binding site" evidence="4">
    <location>
        <begin position="65"/>
        <end position="68"/>
    </location>
    <ligand>
        <name>GTP</name>
        <dbReference type="ChEBI" id="CHEBI:37565"/>
    </ligand>
</feature>
<evidence type="ECO:0000313" key="7">
    <source>
        <dbReference type="EMBL" id="MDO6414887.1"/>
    </source>
</evidence>
<dbReference type="InterPro" id="IPR053931">
    <property type="entry name" value="RapZ_C"/>
</dbReference>
<dbReference type="Pfam" id="PF22740">
    <property type="entry name" value="PapZ_C"/>
    <property type="match status" value="1"/>
</dbReference>
<gene>
    <name evidence="7" type="primary">rapZ</name>
    <name evidence="7" type="ORF">Q4F19_10890</name>
</gene>
<keyword evidence="1 4" id="KW-0547">Nucleotide-binding</keyword>
<dbReference type="InterPro" id="IPR005337">
    <property type="entry name" value="RapZ-like"/>
</dbReference>
<evidence type="ECO:0000256" key="4">
    <source>
        <dbReference type="HAMAP-Rule" id="MF_00636"/>
    </source>
</evidence>
<keyword evidence="3 4" id="KW-0342">GTP-binding</keyword>
<evidence type="ECO:0000313" key="8">
    <source>
        <dbReference type="Proteomes" id="UP001169764"/>
    </source>
</evidence>
<feature type="domain" description="RapZ C-terminal" evidence="6">
    <location>
        <begin position="171"/>
        <end position="289"/>
    </location>
</feature>
<dbReference type="HAMAP" id="MF_00636">
    <property type="entry name" value="RapZ_like"/>
    <property type="match status" value="1"/>
</dbReference>
<dbReference type="SUPFAM" id="SSF52540">
    <property type="entry name" value="P-loop containing nucleoside triphosphate hydrolases"/>
    <property type="match status" value="1"/>
</dbReference>
<dbReference type="EMBL" id="JAUOTP010000004">
    <property type="protein sequence ID" value="MDO6414887.1"/>
    <property type="molecule type" value="Genomic_DNA"/>
</dbReference>
<evidence type="ECO:0000259" key="6">
    <source>
        <dbReference type="Pfam" id="PF22740"/>
    </source>
</evidence>
<comment type="caution">
    <text evidence="7">The sequence shown here is derived from an EMBL/GenBank/DDBJ whole genome shotgun (WGS) entry which is preliminary data.</text>
</comment>
<reference evidence="7" key="1">
    <citation type="submission" date="2023-07" db="EMBL/GenBank/DDBJ databases">
        <authorList>
            <person name="Kim M."/>
        </authorList>
    </citation>
    <scope>NUCLEOTIDE SEQUENCE</scope>
    <source>
        <strain evidence="7">BIUV-7</strain>
    </source>
</reference>
<feature type="binding site" evidence="4">
    <location>
        <begin position="12"/>
        <end position="19"/>
    </location>
    <ligand>
        <name>ATP</name>
        <dbReference type="ChEBI" id="CHEBI:30616"/>
    </ligand>
</feature>
<dbReference type="NCBIfam" id="NF003828">
    <property type="entry name" value="PRK05416.1"/>
    <property type="match status" value="1"/>
</dbReference>
<dbReference type="PANTHER" id="PTHR30448:SF0">
    <property type="entry name" value="RNASE ADAPTER PROTEIN RAPZ"/>
    <property type="match status" value="1"/>
</dbReference>
<dbReference type="Pfam" id="PF03668">
    <property type="entry name" value="RapZ-like_N"/>
    <property type="match status" value="1"/>
</dbReference>
<dbReference type="InterPro" id="IPR053930">
    <property type="entry name" value="RapZ-like_N"/>
</dbReference>
<evidence type="ECO:0000256" key="3">
    <source>
        <dbReference type="ARBA" id="ARBA00023134"/>
    </source>
</evidence>
<evidence type="ECO:0000256" key="1">
    <source>
        <dbReference type="ARBA" id="ARBA00022741"/>
    </source>
</evidence>
<feature type="domain" description="RapZ-like N-terminal" evidence="5">
    <location>
        <begin position="7"/>
        <end position="164"/>
    </location>
</feature>
<sequence length="308" mass="33661">MSDPKRVLLVTGMSGAGRTTALKSLEDMGWETSDNLPLALVDRLLASPPPPGDVEDDRPLAVGIDSRTRGFDVAAILKRVESLRGGPRLAIEILFLDCSGAVLVQRYSATRRRHPLALDRPAEDGIVQERELLDPLRDAADYLIDTSSHTTNSLQQEMRERFATGPAAESTLHVTSFGYSRGLPRGADLVFDCRFLRNPHWVPELRPGTGLDADVAAYVMGDPVYEEAVSRFEDLLLLLLPRYAGEGKSYINIAIGCTGGRHRSVHVATRIGRRLRNAGFSPTIAHRDLAHRTSDAMEGKPEAGETAT</sequence>
<evidence type="ECO:0000256" key="2">
    <source>
        <dbReference type="ARBA" id="ARBA00022840"/>
    </source>
</evidence>